<evidence type="ECO:0000256" key="8">
    <source>
        <dbReference type="PROSITE-ProRule" id="PRU00169"/>
    </source>
</evidence>
<feature type="domain" description="HTH araC/xylS-type" evidence="9">
    <location>
        <begin position="426"/>
        <end position="525"/>
    </location>
</feature>
<dbReference type="PROSITE" id="PS01124">
    <property type="entry name" value="HTH_ARAC_FAMILY_2"/>
    <property type="match status" value="1"/>
</dbReference>
<comment type="caution">
    <text evidence="11">The sequence shown here is derived from an EMBL/GenBank/DDBJ whole genome shotgun (WGS) entry which is preliminary data.</text>
</comment>
<dbReference type="EMBL" id="PISE01000004">
    <property type="protein sequence ID" value="PKG25267.1"/>
    <property type="molecule type" value="Genomic_DNA"/>
</dbReference>
<feature type="domain" description="Response regulatory" evidence="10">
    <location>
        <begin position="2"/>
        <end position="119"/>
    </location>
</feature>
<dbReference type="GO" id="GO:0003700">
    <property type="term" value="F:DNA-binding transcription factor activity"/>
    <property type="evidence" value="ECO:0007669"/>
    <property type="project" value="InterPro"/>
</dbReference>
<dbReference type="Gene3D" id="3.40.50.2300">
    <property type="match status" value="1"/>
</dbReference>
<keyword evidence="6" id="KW-0238">DNA-binding</keyword>
<protein>
    <recommendedName>
        <fullName evidence="13">Stage 0 sporulation protein A homolog</fullName>
    </recommendedName>
</protein>
<evidence type="ECO:0000256" key="7">
    <source>
        <dbReference type="ARBA" id="ARBA00023163"/>
    </source>
</evidence>
<dbReference type="Gene3D" id="1.10.10.60">
    <property type="entry name" value="Homeodomain-like"/>
    <property type="match status" value="2"/>
</dbReference>
<evidence type="ECO:0000256" key="1">
    <source>
        <dbReference type="ARBA" id="ARBA00004496"/>
    </source>
</evidence>
<reference evidence="11 12" key="1">
    <citation type="journal article" date="2003" name="Int. J. Syst. Evol. Microbiol.">
        <title>Bacillus nealsonii sp. nov., isolated from a spacecraft-assembly facility, whose spores are gamma-radiation resistant.</title>
        <authorList>
            <person name="Venkateswaran K."/>
            <person name="Kempf M."/>
            <person name="Chen F."/>
            <person name="Satomi M."/>
            <person name="Nicholson W."/>
            <person name="Kern R."/>
        </authorList>
    </citation>
    <scope>NUCLEOTIDE SEQUENCE [LARGE SCALE GENOMIC DNA]</scope>
    <source>
        <strain evidence="11 12">FO-92</strain>
    </source>
</reference>
<keyword evidence="7" id="KW-0804">Transcription</keyword>
<dbReference type="PRINTS" id="PR00032">
    <property type="entry name" value="HTHARAC"/>
</dbReference>
<evidence type="ECO:0000256" key="3">
    <source>
        <dbReference type="ARBA" id="ARBA00022553"/>
    </source>
</evidence>
<keyword evidence="5" id="KW-0805">Transcription regulation</keyword>
<keyword evidence="2" id="KW-0963">Cytoplasm</keyword>
<evidence type="ECO:0000259" key="10">
    <source>
        <dbReference type="PROSITE" id="PS50110"/>
    </source>
</evidence>
<dbReference type="PANTHER" id="PTHR42713">
    <property type="entry name" value="HISTIDINE KINASE-RELATED"/>
    <property type="match status" value="1"/>
</dbReference>
<dbReference type="OrthoDB" id="342399at2"/>
<dbReference type="SUPFAM" id="SSF52172">
    <property type="entry name" value="CheY-like"/>
    <property type="match status" value="1"/>
</dbReference>
<dbReference type="InterPro" id="IPR051552">
    <property type="entry name" value="HptR"/>
</dbReference>
<dbReference type="Proteomes" id="UP000233375">
    <property type="component" value="Unassembled WGS sequence"/>
</dbReference>
<dbReference type="InterPro" id="IPR041522">
    <property type="entry name" value="CdaR_GGDEF"/>
</dbReference>
<dbReference type="InterPro" id="IPR011006">
    <property type="entry name" value="CheY-like_superfamily"/>
</dbReference>
<evidence type="ECO:0000259" key="9">
    <source>
        <dbReference type="PROSITE" id="PS01124"/>
    </source>
</evidence>
<dbReference type="PROSITE" id="PS50110">
    <property type="entry name" value="RESPONSE_REGULATORY"/>
    <property type="match status" value="1"/>
</dbReference>
<accession>A0A2N0Z6Z8</accession>
<dbReference type="SMART" id="SM00342">
    <property type="entry name" value="HTH_ARAC"/>
    <property type="match status" value="1"/>
</dbReference>
<dbReference type="InterPro" id="IPR020449">
    <property type="entry name" value="Tscrpt_reg_AraC-type_HTH"/>
</dbReference>
<dbReference type="GO" id="GO:0000160">
    <property type="term" value="P:phosphorelay signal transduction system"/>
    <property type="evidence" value="ECO:0007669"/>
    <property type="project" value="UniProtKB-KW"/>
</dbReference>
<dbReference type="PANTHER" id="PTHR42713:SF3">
    <property type="entry name" value="TRANSCRIPTIONAL REGULATORY PROTEIN HPTR"/>
    <property type="match status" value="1"/>
</dbReference>
<dbReference type="CDD" id="cd17536">
    <property type="entry name" value="REC_YesN-like"/>
    <property type="match status" value="1"/>
</dbReference>
<dbReference type="SUPFAM" id="SSF46689">
    <property type="entry name" value="Homeodomain-like"/>
    <property type="match status" value="2"/>
</dbReference>
<dbReference type="InterPro" id="IPR001789">
    <property type="entry name" value="Sig_transdc_resp-reg_receiver"/>
</dbReference>
<evidence type="ECO:0000256" key="2">
    <source>
        <dbReference type="ARBA" id="ARBA00022490"/>
    </source>
</evidence>
<keyword evidence="12" id="KW-1185">Reference proteome</keyword>
<name>A0A2N0Z6Z8_9BACI</name>
<dbReference type="AlphaFoldDB" id="A0A2N0Z6Z8"/>
<dbReference type="SMART" id="SM00448">
    <property type="entry name" value="REC"/>
    <property type="match status" value="1"/>
</dbReference>
<sequence>MKVLLVDDEEMIRNGIYEAIDWGKLGMEVIGQAEDGEEALQIFQELEPQLILTDIKMPFMDGLELVEKVKRLSADTYIIIISGYDEFQYAQKAVKLGANDFILKPIDLDYLEQLLVKIKMDDEQKKMKALEENTLKERAVQSLTVLKADFFKELIFRKLTDEQVKEKIQELWTGNIFAYNSVMIIQLDESDKDNQAVYPLFHFVKERMAKEQSQHFVEMNKNELVICLLGENEFVVNNRMKMIMNTIRSFQVQYAAYSFTIALGTVYSSLASLPDSYEEALEALGYKFILGNNQNIFYEKIKEKKENQASIIKNIDQEIIYSIDFTDKENIKVEVTRLFSNIKSAGRDSYLYSQLIVSSIYMSSIQTLNEVGGNMGEIFEDPMKELKQISKSHTIEDALHQLLTSLYKIADYVNKRGGGKIPNLIDKAKRYMTQNFQTPSLSLDDAASHINVSNSYFSIIFKQETGYTFVDYLTLLRMEKAKYLLKASSYRTYEISELVGYNNSTYFSTLFKRQFGCSPSEYRKKV</sequence>
<evidence type="ECO:0000313" key="11">
    <source>
        <dbReference type="EMBL" id="PKG25267.1"/>
    </source>
</evidence>
<dbReference type="InterPro" id="IPR018060">
    <property type="entry name" value="HTH_AraC"/>
</dbReference>
<dbReference type="Pfam" id="PF00072">
    <property type="entry name" value="Response_reg"/>
    <property type="match status" value="1"/>
</dbReference>
<evidence type="ECO:0000256" key="5">
    <source>
        <dbReference type="ARBA" id="ARBA00023015"/>
    </source>
</evidence>
<comment type="subcellular location">
    <subcellularLocation>
        <location evidence="1">Cytoplasm</location>
    </subcellularLocation>
</comment>
<dbReference type="GO" id="GO:0043565">
    <property type="term" value="F:sequence-specific DNA binding"/>
    <property type="evidence" value="ECO:0007669"/>
    <property type="project" value="InterPro"/>
</dbReference>
<gene>
    <name evidence="11" type="ORF">CWS01_01980</name>
</gene>
<dbReference type="RefSeq" id="WP_101175372.1">
    <property type="nucleotide sequence ID" value="NZ_PISE01000004.1"/>
</dbReference>
<evidence type="ECO:0000256" key="4">
    <source>
        <dbReference type="ARBA" id="ARBA00023012"/>
    </source>
</evidence>
<dbReference type="Pfam" id="PF12833">
    <property type="entry name" value="HTH_18"/>
    <property type="match status" value="1"/>
</dbReference>
<keyword evidence="3 8" id="KW-0597">Phosphoprotein</keyword>
<dbReference type="GO" id="GO:0005737">
    <property type="term" value="C:cytoplasm"/>
    <property type="evidence" value="ECO:0007669"/>
    <property type="project" value="UniProtKB-SubCell"/>
</dbReference>
<evidence type="ECO:0008006" key="13">
    <source>
        <dbReference type="Google" id="ProtNLM"/>
    </source>
</evidence>
<organism evidence="11 12">
    <name type="scientific">Niallia nealsonii</name>
    <dbReference type="NCBI Taxonomy" id="115979"/>
    <lineage>
        <taxon>Bacteria</taxon>
        <taxon>Bacillati</taxon>
        <taxon>Bacillota</taxon>
        <taxon>Bacilli</taxon>
        <taxon>Bacillales</taxon>
        <taxon>Bacillaceae</taxon>
        <taxon>Niallia</taxon>
    </lineage>
</organism>
<dbReference type="Pfam" id="PF17853">
    <property type="entry name" value="GGDEF_2"/>
    <property type="match status" value="1"/>
</dbReference>
<evidence type="ECO:0000313" key="12">
    <source>
        <dbReference type="Proteomes" id="UP000233375"/>
    </source>
</evidence>
<evidence type="ECO:0000256" key="6">
    <source>
        <dbReference type="ARBA" id="ARBA00023125"/>
    </source>
</evidence>
<keyword evidence="4" id="KW-0902">Two-component regulatory system</keyword>
<feature type="modified residue" description="4-aspartylphosphate" evidence="8">
    <location>
        <position position="54"/>
    </location>
</feature>
<dbReference type="InterPro" id="IPR009057">
    <property type="entry name" value="Homeodomain-like_sf"/>
</dbReference>
<proteinExistence type="predicted"/>